<comment type="caution">
    <text evidence="11">The sequence shown here is derived from an EMBL/GenBank/DDBJ whole genome shotgun (WGS) entry which is preliminary data.</text>
</comment>
<feature type="transmembrane region" description="Helical" evidence="7">
    <location>
        <begin position="2155"/>
        <end position="2173"/>
    </location>
</feature>
<dbReference type="GO" id="GO:0006816">
    <property type="term" value="P:calcium ion transport"/>
    <property type="evidence" value="ECO:0007669"/>
    <property type="project" value="TreeGrafter"/>
</dbReference>
<feature type="domain" description="PLAT" evidence="10">
    <location>
        <begin position="1992"/>
        <end position="2111"/>
    </location>
</feature>
<evidence type="ECO:0000256" key="4">
    <source>
        <dbReference type="ARBA" id="ARBA00022989"/>
    </source>
</evidence>
<feature type="chain" id="PRO_5036497869" evidence="8">
    <location>
        <begin position="22"/>
        <end position="3237"/>
    </location>
</feature>
<dbReference type="Pfam" id="PF02010">
    <property type="entry name" value="REJ"/>
    <property type="match status" value="1"/>
</dbReference>
<dbReference type="PANTHER" id="PTHR46730:SF1">
    <property type="entry name" value="PLAT DOMAIN-CONTAINING PROTEIN"/>
    <property type="match status" value="1"/>
</dbReference>
<evidence type="ECO:0000256" key="2">
    <source>
        <dbReference type="ARBA" id="ARBA00022692"/>
    </source>
</evidence>
<dbReference type="Gene3D" id="2.60.40.10">
    <property type="entry name" value="Immunoglobulins"/>
    <property type="match status" value="3"/>
</dbReference>
<feature type="transmembrane region" description="Helical" evidence="7">
    <location>
        <begin position="2773"/>
        <end position="2791"/>
    </location>
</feature>
<evidence type="ECO:0000313" key="12">
    <source>
        <dbReference type="Proteomes" id="UP000887116"/>
    </source>
</evidence>
<comment type="subcellular location">
    <subcellularLocation>
        <location evidence="1">Membrane</location>
        <topology evidence="1">Multi-pass membrane protein</topology>
    </subcellularLocation>
</comment>
<dbReference type="Gene3D" id="2.60.60.20">
    <property type="entry name" value="PLAT/LH2 domain"/>
    <property type="match status" value="1"/>
</dbReference>
<dbReference type="GO" id="GO:0005929">
    <property type="term" value="C:cilium"/>
    <property type="evidence" value="ECO:0007669"/>
    <property type="project" value="UniProtKB-ARBA"/>
</dbReference>
<dbReference type="Pfam" id="PF01477">
    <property type="entry name" value="PLAT"/>
    <property type="match status" value="1"/>
</dbReference>
<dbReference type="InterPro" id="IPR001024">
    <property type="entry name" value="PLAT/LH2_dom"/>
</dbReference>
<feature type="domain" description="PKD" evidence="9">
    <location>
        <begin position="765"/>
        <end position="817"/>
    </location>
</feature>
<dbReference type="Proteomes" id="UP000887116">
    <property type="component" value="Unassembled WGS sequence"/>
</dbReference>
<feature type="transmembrane region" description="Helical" evidence="7">
    <location>
        <begin position="2893"/>
        <end position="2915"/>
    </location>
</feature>
<feature type="transmembrane region" description="Helical" evidence="7">
    <location>
        <begin position="2420"/>
        <end position="2440"/>
    </location>
</feature>
<dbReference type="SMART" id="SM00089">
    <property type="entry name" value="PKD"/>
    <property type="match status" value="5"/>
</dbReference>
<dbReference type="InterPro" id="IPR002859">
    <property type="entry name" value="PKD/REJ-like"/>
</dbReference>
<feature type="transmembrane region" description="Helical" evidence="7">
    <location>
        <begin position="2965"/>
        <end position="2985"/>
    </location>
</feature>
<evidence type="ECO:0000256" key="5">
    <source>
        <dbReference type="ARBA" id="ARBA00023136"/>
    </source>
</evidence>
<gene>
    <name evidence="11" type="primary">pkd1l1</name>
    <name evidence="11" type="ORF">TNCT_142361</name>
</gene>
<dbReference type="InterPro" id="IPR035986">
    <property type="entry name" value="PKD_dom_sf"/>
</dbReference>
<dbReference type="EMBL" id="BMAO01033430">
    <property type="protein sequence ID" value="GFQ89486.1"/>
    <property type="molecule type" value="Genomic_DNA"/>
</dbReference>
<evidence type="ECO:0000313" key="11">
    <source>
        <dbReference type="EMBL" id="GFQ89486.1"/>
    </source>
</evidence>
<evidence type="ECO:0000256" key="6">
    <source>
        <dbReference type="PROSITE-ProRule" id="PRU00152"/>
    </source>
</evidence>
<dbReference type="GO" id="GO:0005886">
    <property type="term" value="C:plasma membrane"/>
    <property type="evidence" value="ECO:0007669"/>
    <property type="project" value="TreeGrafter"/>
</dbReference>
<feature type="domain" description="PKD" evidence="9">
    <location>
        <begin position="482"/>
        <end position="539"/>
    </location>
</feature>
<dbReference type="CDD" id="cd00146">
    <property type="entry name" value="PKD"/>
    <property type="match status" value="3"/>
</dbReference>
<evidence type="ECO:0000259" key="10">
    <source>
        <dbReference type="PROSITE" id="PS50095"/>
    </source>
</evidence>
<comment type="caution">
    <text evidence="6">Lacks conserved residue(s) required for the propagation of feature annotation.</text>
</comment>
<evidence type="ECO:0000259" key="9">
    <source>
        <dbReference type="PROSITE" id="PS50093"/>
    </source>
</evidence>
<reference evidence="11" key="1">
    <citation type="submission" date="2020-07" db="EMBL/GenBank/DDBJ databases">
        <title>Multicomponent nature underlies the extraordinary mechanical properties of spider dragline silk.</title>
        <authorList>
            <person name="Kono N."/>
            <person name="Nakamura H."/>
            <person name="Mori M."/>
            <person name="Yoshida Y."/>
            <person name="Ohtoshi R."/>
            <person name="Malay A.D."/>
            <person name="Moran D.A.P."/>
            <person name="Tomita M."/>
            <person name="Numata K."/>
            <person name="Arakawa K."/>
        </authorList>
    </citation>
    <scope>NUCLEOTIDE SEQUENCE</scope>
</reference>
<dbReference type="SUPFAM" id="SSF49723">
    <property type="entry name" value="Lipase/lipooxygenase domain (PLAT/LH2 domain)"/>
    <property type="match status" value="1"/>
</dbReference>
<keyword evidence="4 7" id="KW-1133">Transmembrane helix</keyword>
<dbReference type="InterPro" id="IPR000601">
    <property type="entry name" value="PKD_dom"/>
</dbReference>
<dbReference type="OrthoDB" id="5322100at2759"/>
<dbReference type="Pfam" id="PF00801">
    <property type="entry name" value="PKD"/>
    <property type="match status" value="3"/>
</dbReference>
<name>A0A8X6FV30_TRICU</name>
<organism evidence="11 12">
    <name type="scientific">Trichonephila clavata</name>
    <name type="common">Joro spider</name>
    <name type="synonym">Nephila clavata</name>
    <dbReference type="NCBI Taxonomy" id="2740835"/>
    <lineage>
        <taxon>Eukaryota</taxon>
        <taxon>Metazoa</taxon>
        <taxon>Ecdysozoa</taxon>
        <taxon>Arthropoda</taxon>
        <taxon>Chelicerata</taxon>
        <taxon>Arachnida</taxon>
        <taxon>Araneae</taxon>
        <taxon>Araneomorphae</taxon>
        <taxon>Entelegynae</taxon>
        <taxon>Araneoidea</taxon>
        <taxon>Nephilidae</taxon>
        <taxon>Trichonephila</taxon>
    </lineage>
</organism>
<keyword evidence="3" id="KW-0677">Repeat</keyword>
<dbReference type="PANTHER" id="PTHR46730">
    <property type="entry name" value="POLYCYSTIN-1"/>
    <property type="match status" value="1"/>
</dbReference>
<evidence type="ECO:0000256" key="8">
    <source>
        <dbReference type="SAM" id="SignalP"/>
    </source>
</evidence>
<feature type="transmembrane region" description="Helical" evidence="7">
    <location>
        <begin position="2547"/>
        <end position="2569"/>
    </location>
</feature>
<feature type="transmembrane region" description="Helical" evidence="7">
    <location>
        <begin position="1944"/>
        <end position="1969"/>
    </location>
</feature>
<dbReference type="SMART" id="SM00308">
    <property type="entry name" value="LH2"/>
    <property type="match status" value="1"/>
</dbReference>
<proteinExistence type="predicted"/>
<sequence length="3237" mass="370145">MRHDEVCLAFVTQTIFLLVVGYPPPHIKVDSDLGEADGVSEKSSSVSLKIEKCTQKPCLHHEAVIEFGKPVEFEVLGLPSTMDSGHVALKLMISNNRRSFLISPPRAYNFNLSSSVRWRYIFQSSGFHSIMAQVFSEYFDFISTNLTFQSGIHVQQRLVFVDLHGPGKVYLSRIPLQNEWSAKVVPFSHGDIFIWSLQGFDDIVSVDPKLVKHLINPGISELKLTVWNSFGHLNASMLVQAAFTLIALNYSFSDFFIGRNGSLSVTVNQLELPDAIFVDFGDGSSYDSTINHSALHHKRHENNSSTFKIMHTYQIAGLHVVYFNASNSASHFEHWTMVNVAVPISGVKLELLSPSTVALFEEVIVQCSVEKGSDVDFDWDFGDGTDGQYTMVNSTNNSSIANHSYGVADTYNITVHIYNDYETISAHLNISIQAVEPIEKLHLRPRFDQYAAPLLKRKFDQMNETSPYSTDAIVFEAWVWRGSDIQFLFDFGDGQTKLVSSELNVWSLPCATVKHFYTAEGSYNISVTATNPLDSVNQSLSQPFYVQFAPEDLMLDKQYYIVQYNNNLSIHASISQGTNVSFSWTLDNEPLSETGNTLLLSTLSPGVHIISVEVSNKVTDFAFKTVQRPSVSSKIYVQEKLQEIGLCLLHNGEEWCRERELELPFDEEIIFVAKVLPATERSLRFTWQLGVTDLKRTNKPFLHYMYQNPGRYIINVTTQNHISSISSPHLVLHLIQKIANLTSIYCQGPNLVNHVITFRALYWFGTNLTFQWDFGDGSPVKTTHSSFIEHIYKEVGEYWVSVNVWNKFSHANISTNMFFLHRFCQKPEILFLHTTGQTYSYADDILIEAEVSTNCETNNVRYNWRIERENKSTVPFVNSELSCQRYLIIPQQYLLPGKYNINLRVEMRGFIVYAESSVTIEIVFPNPKAYIKGGYLRWVGDKDTIEMETHVLNLGNDNHSASYTWSCLPLIQKHLPCFEDVNLNTLTSTNNFIFSAASLVPGLSAVTINSTVQGDLHTSASQIFEIKNNPHVLVTLIESDFGSEHQINQDAKIYLKASCENCSNHVQYEWKVWRIEGGQHKMHYSNYECVQADGSTFFIMSPNSTLLIPGNNSHGFDEIFQDGMKEFHYSSSKQLISEDLPPFPVLPGFPEELNFPQIHKRFRSVRHSPHDSVAEPPHFDPFQHYPFEEEAHYDVNSTFFNLSYPDFLPISPHGHMLGSPDYPIPEEGSPGESGSAIARDQSSQRFKIYLSENEGQIEEGAGKPRIDGKHVFVQETNKLGDPVRDSRLNERPTVIHLINRPRIALSLSKDNTSIGFRSKYFTLKPGVLRAGHSYFIQVSSRDVVSGLEGFAMELVSVNSGPVNGRCTLMPTKGYSLNFSFRMHCMEWKSDHLPLYYELRYSLTQDEPGHLIYFGLNRNAKFVLPAGLASESFNVYINVIIRNNLGASTKVCSLVREVKPLQLNVTLIQYIYNETFHPQSQLAKYLGEKQNQALLHQIHILSSSLNNYGLIKTSTSKDKILKEQIRFRFLEAIENLKILSKVEAVQMLSSLSEIITDVSEITMFELQKVYNIYNKLHSLKSDLYGFTSEVLQHEFLILLSKLIFASHSVYLRNEELIRIGRQQLIEEVKDMMKLRLKIEEPLIIKVPHIYICTVYILNLKQYFDFKPIQIHLKVTEVQIFDHFNLTSGKKRVKKCTSNDCNSDENCIALIAQEFDYVSMPHYLNFAQVLPSKKTSVLLSLLSCDGLESFEPETTVNFTVRFARNQDGEITSKTVLLAQIMNFHQINITDDDIHHSFLFHIKIENKLNISENDYEVEALFRHENWPTPRKYNWKQSFSVSAKEHSFFISHEHVKEPGIYYFAVWAHIENKNIMPNEIIFEYSISIWKEICLGKSRGIWSSQKCYSQDTTDYYWTDCRCSAKEITAYSVAFLSSIFTVPLKDLMEPYFNVLPVAIFILVLLVYIAMLVLNFYKDKMKKMNYIPVPLIDNINNHKQLYLICVKTGMYFSSGTTASVFVVLHGMKGMTETRQLIDSKIQKICFQKGSVDLFLMSTKESLGPLMKLEIWHNNYGPSPSWYLKNVTVKDVKTGMSYYFDCSKWLSAEKGDGQIERELTVSDVVPPFSSIFWDNFITYIHDFNMWNAAICESPNSFYTGVQRLTCCLSFYLNCAFLFAILIGQELDKLTNDYALPHISESTFPICLLVSAVVSVPHVILTILFRYAKTPSINIDPKFSQFFCFLSLEHLYCWLQHKNSNSSRSSGRSSSSVDESDSFYSSFEESSVMSIPELMEESFSNEEKDEFPTSVSSVSINDPVSPLQKTLSTWQAFENWVRKKHDLIKSDVVSGRQPVSIEKSDSVLIPEEILLEDLENHDNADLNELSDSNSVTSGNSELGNAMKEKDSHNIRVHAHDFNLHLQLPFLHSSFYYVAWFLLASNILFTGTFTITKISSFSFTECTFWVKHTFLSLLCSFLIFIPCFVLLLTIVSSIKRYAVKDVPKLPVSNDQPLQEKDANEISIKDPSYKRIQYFKKYLRPPREQILEQFRQTAIKEKIIFALQSHFWKYVAMLVLLLILLPEDTHLRYLQVSSVMNALFKGNDLSKGSIYINSSLQIGDWFEFDFIDSFYGRSHCFHPSFDCGISALTGCSLIGNVVIRLFKAPSCTNYLSSNCGANYFSKNSSSYDSYNTYERRLLKGHFGNYIQEEELLMLSENIGEAEEQIDLFLPRLLNITSGAVSVEFLLFNPSFSTLISISFLFEITELQTIFTKEILSLKLQEPSSLHYHFNFSLHLLFLLIILIKYKNVCWHVLKYGFSQWKNGWNYFSTFYNVVSTIYIVVYIVSMIQFRHVLSILIEIDFDVNLDIFAAAYFEAMCRQLLTFLVFLHLIGSLWILYFNSRLKKLLKIIISSWKIILSTFFIFILLISMCDLMTRSFIGVTDKLSHPLVSCIKGMSSIFKAYRKPEINRSEHGANMFFSNIILLAIIAIHVVLFAFLRSILIKNMPRGQRAKGVKITVKETKKVLKRKLTECFQSVPPQLVAKDDYVLPVDFLLIELEQLAETLLTKANNLFIENEIQEGKKLEDAISSSVIEGYLNSQCQLFEKEMTFDFPISEGITFSKTLQQYSPTSNTESQLKMQDFVTERLNATMPRLSKSTVKNLLPSSLNASIASQRKFKHFPTKNLTFSSSLPHKIRKTYPLYHMDSDSSLSSTDSAVDRNINGVTLRKTKSRGKGKNNELDVNIFDDSVL</sequence>
<accession>A0A8X6FV30</accession>
<keyword evidence="12" id="KW-1185">Reference proteome</keyword>
<dbReference type="SUPFAM" id="SSF49299">
    <property type="entry name" value="PKD domain"/>
    <property type="match status" value="4"/>
</dbReference>
<feature type="transmembrane region" description="Helical" evidence="7">
    <location>
        <begin position="2193"/>
        <end position="2215"/>
    </location>
</feature>
<evidence type="ECO:0000256" key="3">
    <source>
        <dbReference type="ARBA" id="ARBA00022737"/>
    </source>
</evidence>
<feature type="transmembrane region" description="Helical" evidence="7">
    <location>
        <begin position="2811"/>
        <end position="2833"/>
    </location>
</feature>
<dbReference type="PROSITE" id="PS50093">
    <property type="entry name" value="PKD"/>
    <property type="match status" value="3"/>
</dbReference>
<dbReference type="PROSITE" id="PS50095">
    <property type="entry name" value="PLAT"/>
    <property type="match status" value="1"/>
</dbReference>
<feature type="transmembrane region" description="Helical" evidence="7">
    <location>
        <begin position="2867"/>
        <end position="2886"/>
    </location>
</feature>
<feature type="signal peptide" evidence="8">
    <location>
        <begin position="1"/>
        <end position="21"/>
    </location>
</feature>
<dbReference type="GO" id="GO:0005261">
    <property type="term" value="F:monoatomic cation channel activity"/>
    <property type="evidence" value="ECO:0007669"/>
    <property type="project" value="TreeGrafter"/>
</dbReference>
<dbReference type="InterPro" id="IPR022409">
    <property type="entry name" value="PKD/Chitinase_dom"/>
</dbReference>
<evidence type="ECO:0000256" key="1">
    <source>
        <dbReference type="ARBA" id="ARBA00004141"/>
    </source>
</evidence>
<feature type="domain" description="PKD" evidence="9">
    <location>
        <begin position="372"/>
        <end position="434"/>
    </location>
</feature>
<feature type="transmembrane region" description="Helical" evidence="7">
    <location>
        <begin position="2460"/>
        <end position="2480"/>
    </location>
</feature>
<keyword evidence="8" id="KW-0732">Signal</keyword>
<protein>
    <submittedName>
        <fullName evidence="11">Polycystic kidney disease 1 like 1</fullName>
    </submittedName>
</protein>
<keyword evidence="2 7" id="KW-0812">Transmembrane</keyword>
<dbReference type="InterPro" id="IPR013783">
    <property type="entry name" value="Ig-like_fold"/>
</dbReference>
<evidence type="ECO:0000256" key="7">
    <source>
        <dbReference type="SAM" id="Phobius"/>
    </source>
</evidence>
<keyword evidence="5 7" id="KW-0472">Membrane</keyword>
<dbReference type="InterPro" id="IPR036392">
    <property type="entry name" value="PLAT/LH2_dom_sf"/>
</dbReference>